<feature type="compositionally biased region" description="Low complexity" evidence="15">
    <location>
        <begin position="784"/>
        <end position="794"/>
    </location>
</feature>
<dbReference type="CDD" id="cd16244">
    <property type="entry name" value="EFh_DTN"/>
    <property type="match status" value="1"/>
</dbReference>
<keyword evidence="2" id="KW-0678">Repressor</keyword>
<dbReference type="SUPFAM" id="SSF47473">
    <property type="entry name" value="EF-hand"/>
    <property type="match status" value="2"/>
</dbReference>
<reference evidence="17" key="1">
    <citation type="journal article" date="2008" name="Nature">
        <title>The amphioxus genome and the evolution of the chordate karyotype.</title>
        <authorList>
            <consortium name="US DOE Joint Genome Institute (JGI-PGF)"/>
            <person name="Putnam N.H."/>
            <person name="Butts T."/>
            <person name="Ferrier D.E.K."/>
            <person name="Furlong R.F."/>
            <person name="Hellsten U."/>
            <person name="Kawashima T."/>
            <person name="Robinson-Rechavi M."/>
            <person name="Shoguchi E."/>
            <person name="Terry A."/>
            <person name="Yu J.-K."/>
            <person name="Benito-Gutierrez E.L."/>
            <person name="Dubchak I."/>
            <person name="Garcia-Fernandez J."/>
            <person name="Gibson-Brown J.J."/>
            <person name="Grigoriev I.V."/>
            <person name="Horton A.C."/>
            <person name="de Jong P.J."/>
            <person name="Jurka J."/>
            <person name="Kapitonov V.V."/>
            <person name="Kohara Y."/>
            <person name="Kuroki Y."/>
            <person name="Lindquist E."/>
            <person name="Lucas S."/>
            <person name="Osoegawa K."/>
            <person name="Pennacchio L.A."/>
            <person name="Salamov A.A."/>
            <person name="Satou Y."/>
            <person name="Sauka-Spengler T."/>
            <person name="Schmutz J."/>
            <person name="Shin-I T."/>
            <person name="Toyoda A."/>
            <person name="Bronner-Fraser M."/>
            <person name="Fujiyama A."/>
            <person name="Holland L.Z."/>
            <person name="Holland P.W.H."/>
            <person name="Satoh N."/>
            <person name="Rokhsar D.S."/>
        </authorList>
    </citation>
    <scope>NUCLEOTIDE SEQUENCE [LARGE SCALE GENOMIC DNA]</scope>
    <source>
        <strain evidence="17">S238N-H82</strain>
        <tissue evidence="17">Testes</tissue>
    </source>
</reference>
<dbReference type="PANTHER" id="PTHR12268">
    <property type="entry name" value="E3 UBIQUITIN-PROTEIN LIGASE KCMF1"/>
    <property type="match status" value="1"/>
</dbReference>
<feature type="coiled-coil region" evidence="14">
    <location>
        <begin position="676"/>
        <end position="743"/>
    </location>
</feature>
<dbReference type="CDD" id="cd22674">
    <property type="entry name" value="FHA_PPP1R8"/>
    <property type="match status" value="1"/>
</dbReference>
<evidence type="ECO:0000256" key="4">
    <source>
        <dbReference type="ARBA" id="ARBA00022664"/>
    </source>
</evidence>
<dbReference type="InterPro" id="IPR000253">
    <property type="entry name" value="FHA_dom"/>
</dbReference>
<feature type="compositionally biased region" description="Acidic residues" evidence="15">
    <location>
        <begin position="940"/>
        <end position="967"/>
    </location>
</feature>
<evidence type="ECO:0000259" key="16">
    <source>
        <dbReference type="PROSITE" id="PS50006"/>
    </source>
</evidence>
<dbReference type="GO" id="GO:0008380">
    <property type="term" value="P:RNA splicing"/>
    <property type="evidence" value="ECO:0007669"/>
    <property type="project" value="UniProtKB-KW"/>
</dbReference>
<evidence type="ECO:0000256" key="2">
    <source>
        <dbReference type="ARBA" id="ARBA00022491"/>
    </source>
</evidence>
<dbReference type="PANTHER" id="PTHR12268:SF27">
    <property type="entry name" value="DYSTROBREVIN, ISOFORM F"/>
    <property type="match status" value="1"/>
</dbReference>
<keyword evidence="4" id="KW-0507">mRNA processing</keyword>
<keyword evidence="11" id="KW-0539">Nucleus</keyword>
<dbReference type="InterPro" id="IPR015153">
    <property type="entry name" value="EF-hand_dom_typ1"/>
</dbReference>
<accession>C3Y1B5</accession>
<dbReference type="SMART" id="SM00240">
    <property type="entry name" value="FHA"/>
    <property type="match status" value="1"/>
</dbReference>
<evidence type="ECO:0000256" key="13">
    <source>
        <dbReference type="ARBA" id="ARBA00077703"/>
    </source>
</evidence>
<sequence>MASEKSQKREKQQSRAEPDPLLPPPFDVPSWAGKPPAGLHLDVIKGDKMIEKLIIDEKKYYLFGRNSKMCDFCIDHQSCSRCHAALVWHKHLNRAFLIDLNSTHGTHIGNIRLEPSKPQQVPLDSVLRFGASTRTYVLREKPQTVTTVKSDDTETVGEEEISTGLLGLPEEETELDNLTEFNTAHNKRITVYSVEEPNLEVTPSPIKRKRKSMQSVRFMDDEEVINPEDVDPSVGRFRNLVSTEVIPVKKRKAEDIPTSPDSMAKRMQQFYTPANAGVQTDVHCGTAIPQQFRTPPSHFVYMVLTCSYSASNFANLMQNLQDDLQKGQLAMEDSPASMQVLEGNPAHRAMVERRQLMTEMRTQNFDVIRLGTYRTACKLRFVQKKTNLHLVDIWNMIEAFRENGLNTLELTTELNVSRVESIVSSIMYQLNKRLPSTHQINVDQSISLLLNWLMSAYDPEALAKMSVFSIKMALSTMCAGKLHKATSFITSSSDIFSQISDSRGQLVYPKFDQFLQEALALPSAVYEGPSFGYNETAAKSCFQSAQRVTINDFLDVMMADPGPPCLVWLPLMHRMANVENAFPVDTMDSTTRMDDEHRLIARYAARLAAEQNEQNTTPVDVSPLLHQSRSPGTELALNLDANRQQRELIAELEHKNSPREVAEKLAQWLREQTDLLSECQHKNREIMREIQRLRQEHDEASRGMDESRNPTLLAELRLLRQRKDELELRMSALQESRRELMVQLEGLMKLLKSHGSSPTPRSTPGGSPLTGSAKSPPAPPPRTTPSTPGSDSLSGVGGDVRQAFGPGQANSGRNLRNDLLVAADSVTNAMSSLVKELNSEAEDSDEEDDRQNGSITEAETLPREKRGALMGKHGNGRSHGPQGQDADFLGRTDDESVDPSGTDEDSYIRSTDEERWNRNTTDDEMYERERQRGMRLSTQTDEESYVQTDDAESYIRTDDEDGGTDWEETMRRWVTR</sequence>
<keyword evidence="7" id="KW-0805">Transcription regulation</keyword>
<dbReference type="GO" id="GO:0003723">
    <property type="term" value="F:RNA binding"/>
    <property type="evidence" value="ECO:0007669"/>
    <property type="project" value="UniProtKB-KW"/>
</dbReference>
<evidence type="ECO:0000313" key="17">
    <source>
        <dbReference type="EMBL" id="EEN65655.1"/>
    </source>
</evidence>
<keyword evidence="10" id="KW-0508">mRNA splicing</keyword>
<proteinExistence type="predicted"/>
<dbReference type="InParanoid" id="C3Y1B5"/>
<dbReference type="GO" id="GO:0005681">
    <property type="term" value="C:spliceosomal complex"/>
    <property type="evidence" value="ECO:0007669"/>
    <property type="project" value="UniProtKB-KW"/>
</dbReference>
<organism>
    <name type="scientific">Branchiostoma floridae</name>
    <name type="common">Florida lancelet</name>
    <name type="synonym">Amphioxus</name>
    <dbReference type="NCBI Taxonomy" id="7739"/>
    <lineage>
        <taxon>Eukaryota</taxon>
        <taxon>Metazoa</taxon>
        <taxon>Chordata</taxon>
        <taxon>Cephalochordata</taxon>
        <taxon>Leptocardii</taxon>
        <taxon>Amphioxiformes</taxon>
        <taxon>Branchiostomatidae</taxon>
        <taxon>Branchiostoma</taxon>
    </lineage>
</organism>
<dbReference type="InterPro" id="IPR011992">
    <property type="entry name" value="EF-hand-dom_pair"/>
</dbReference>
<dbReference type="InterPro" id="IPR008984">
    <property type="entry name" value="SMAD_FHA_dom_sf"/>
</dbReference>
<evidence type="ECO:0000256" key="15">
    <source>
        <dbReference type="SAM" id="MobiDB-lite"/>
    </source>
</evidence>
<feature type="region of interest" description="Disordered" evidence="15">
    <location>
        <begin position="836"/>
        <end position="976"/>
    </location>
</feature>
<evidence type="ECO:0000256" key="12">
    <source>
        <dbReference type="ARBA" id="ARBA00068386"/>
    </source>
</evidence>
<dbReference type="InterPro" id="IPR015154">
    <property type="entry name" value="EF-hand_dom_typ2"/>
</dbReference>
<dbReference type="FunFam" id="2.60.200.20:FF:000012">
    <property type="entry name" value="Nuclear inhibitor of protein phosphatase 1"/>
    <property type="match status" value="1"/>
</dbReference>
<comment type="subcellular location">
    <subcellularLocation>
        <location evidence="1">Nucleus speckle</location>
    </subcellularLocation>
</comment>
<keyword evidence="8" id="KW-0238">DNA-binding</keyword>
<dbReference type="Pfam" id="PF09068">
    <property type="entry name" value="EF-hand_2"/>
    <property type="match status" value="1"/>
</dbReference>
<evidence type="ECO:0000256" key="9">
    <source>
        <dbReference type="ARBA" id="ARBA00023163"/>
    </source>
</evidence>
<evidence type="ECO:0000256" key="3">
    <source>
        <dbReference type="ARBA" id="ARBA00022553"/>
    </source>
</evidence>
<keyword evidence="6" id="KW-0694">RNA-binding</keyword>
<feature type="compositionally biased region" description="Low complexity" evidence="15">
    <location>
        <begin position="753"/>
        <end position="775"/>
    </location>
</feature>
<dbReference type="GO" id="GO:0003677">
    <property type="term" value="F:DNA binding"/>
    <property type="evidence" value="ECO:0007669"/>
    <property type="project" value="UniProtKB-KW"/>
</dbReference>
<dbReference type="Gene3D" id="2.60.200.20">
    <property type="match status" value="1"/>
</dbReference>
<dbReference type="AlphaFoldDB" id="C3Y1B5"/>
<feature type="domain" description="FHA" evidence="16">
    <location>
        <begin position="61"/>
        <end position="113"/>
    </location>
</feature>
<keyword evidence="3" id="KW-0597">Phosphoprotein</keyword>
<dbReference type="GO" id="GO:0016607">
    <property type="term" value="C:nuclear speck"/>
    <property type="evidence" value="ECO:0007669"/>
    <property type="project" value="UniProtKB-SubCell"/>
</dbReference>
<feature type="compositionally biased region" description="Acidic residues" evidence="15">
    <location>
        <begin position="895"/>
        <end position="905"/>
    </location>
</feature>
<feature type="region of interest" description="Disordered" evidence="15">
    <location>
        <begin position="1"/>
        <end position="27"/>
    </location>
</feature>
<gene>
    <name evidence="17" type="ORF">BRAFLDRAFT_123563</name>
</gene>
<evidence type="ECO:0000256" key="5">
    <source>
        <dbReference type="ARBA" id="ARBA00022728"/>
    </source>
</evidence>
<dbReference type="GO" id="GO:0006397">
    <property type="term" value="P:mRNA processing"/>
    <property type="evidence" value="ECO:0007669"/>
    <property type="project" value="UniProtKB-KW"/>
</dbReference>
<dbReference type="PROSITE" id="PS50006">
    <property type="entry name" value="FHA_DOMAIN"/>
    <property type="match status" value="1"/>
</dbReference>
<keyword evidence="9" id="KW-0804">Transcription</keyword>
<feature type="region of interest" description="Disordered" evidence="15">
    <location>
        <begin position="752"/>
        <end position="813"/>
    </location>
</feature>
<dbReference type="Pfam" id="PF00498">
    <property type="entry name" value="FHA"/>
    <property type="match status" value="1"/>
</dbReference>
<feature type="compositionally biased region" description="Basic and acidic residues" evidence="15">
    <location>
        <begin position="906"/>
        <end position="932"/>
    </location>
</feature>
<dbReference type="STRING" id="7739.C3Y1B5"/>
<dbReference type="FunFam" id="1.10.238.10:FF:000014">
    <property type="entry name" value="Dystrobrevin alpha"/>
    <property type="match status" value="1"/>
</dbReference>
<evidence type="ECO:0000256" key="14">
    <source>
        <dbReference type="SAM" id="Coils"/>
    </source>
</evidence>
<evidence type="ECO:0000256" key="10">
    <source>
        <dbReference type="ARBA" id="ARBA00023187"/>
    </source>
</evidence>
<evidence type="ECO:0000256" key="11">
    <source>
        <dbReference type="ARBA" id="ARBA00023242"/>
    </source>
</evidence>
<dbReference type="Gene3D" id="6.10.250.1290">
    <property type="match status" value="1"/>
</dbReference>
<protein>
    <recommendedName>
        <fullName evidence="12">Nuclear inhibitor of protein phosphatase 1</fullName>
    </recommendedName>
    <alternativeName>
        <fullName evidence="13">Protein phosphatase 1 regulatory inhibitor subunit 8</fullName>
    </alternativeName>
</protein>
<name>C3Y1B5_BRAFL</name>
<evidence type="ECO:0000256" key="6">
    <source>
        <dbReference type="ARBA" id="ARBA00022884"/>
    </source>
</evidence>
<dbReference type="eggNOG" id="KOG4301">
    <property type="taxonomic scope" value="Eukaryota"/>
</dbReference>
<dbReference type="SUPFAM" id="SSF49879">
    <property type="entry name" value="SMAD/FHA domain"/>
    <property type="match status" value="1"/>
</dbReference>
<dbReference type="InterPro" id="IPR050774">
    <property type="entry name" value="KCMF1/Dystrophin"/>
</dbReference>
<dbReference type="Pfam" id="PF09069">
    <property type="entry name" value="EF-hand_3"/>
    <property type="match status" value="1"/>
</dbReference>
<feature type="compositionally biased region" description="Acidic residues" evidence="15">
    <location>
        <begin position="839"/>
        <end position="849"/>
    </location>
</feature>
<dbReference type="Gene3D" id="1.10.238.10">
    <property type="entry name" value="EF-hand"/>
    <property type="match status" value="2"/>
</dbReference>
<feature type="compositionally biased region" description="Basic and acidic residues" evidence="15">
    <location>
        <begin position="1"/>
        <end position="18"/>
    </location>
</feature>
<evidence type="ECO:0000256" key="7">
    <source>
        <dbReference type="ARBA" id="ARBA00023015"/>
    </source>
</evidence>
<keyword evidence="5" id="KW-0747">Spliceosome</keyword>
<dbReference type="EMBL" id="GG666480">
    <property type="protein sequence ID" value="EEN65655.1"/>
    <property type="molecule type" value="Genomic_DNA"/>
</dbReference>
<keyword evidence="14" id="KW-0175">Coiled coil</keyword>
<evidence type="ECO:0000256" key="1">
    <source>
        <dbReference type="ARBA" id="ARBA00004324"/>
    </source>
</evidence>
<evidence type="ECO:0000256" key="8">
    <source>
        <dbReference type="ARBA" id="ARBA00023125"/>
    </source>
</evidence>
<dbReference type="eggNOG" id="KOG1880">
    <property type="taxonomic scope" value="Eukaryota"/>
</dbReference>